<evidence type="ECO:0000256" key="4">
    <source>
        <dbReference type="ARBA" id="ARBA00023136"/>
    </source>
</evidence>
<protein>
    <submittedName>
        <fullName evidence="13">Twitching motility protein PilJ</fullName>
    </submittedName>
</protein>
<dbReference type="SUPFAM" id="SSF58104">
    <property type="entry name" value="Methyl-accepting chemotaxis protein (MCP) signaling domain"/>
    <property type="match status" value="1"/>
</dbReference>
<dbReference type="GO" id="GO:0016020">
    <property type="term" value="C:membrane"/>
    <property type="evidence" value="ECO:0007669"/>
    <property type="project" value="UniProtKB-SubCell"/>
</dbReference>
<reference evidence="13 14" key="1">
    <citation type="submission" date="2016-10" db="EMBL/GenBank/DDBJ databases">
        <authorList>
            <person name="de Groot N.N."/>
        </authorList>
    </citation>
    <scope>NUCLEOTIDE SEQUENCE [LARGE SCALE GENOMIC DNA]</scope>
    <source>
        <strain evidence="13 14">HL3</strain>
    </source>
</reference>
<keyword evidence="5 7" id="KW-0807">Transducer</keyword>
<evidence type="ECO:0000313" key="13">
    <source>
        <dbReference type="EMBL" id="SFD45410.1"/>
    </source>
</evidence>
<dbReference type="GO" id="GO:0007165">
    <property type="term" value="P:signal transduction"/>
    <property type="evidence" value="ECO:0007669"/>
    <property type="project" value="UniProtKB-KW"/>
</dbReference>
<evidence type="ECO:0000256" key="7">
    <source>
        <dbReference type="PROSITE-ProRule" id="PRU00284"/>
    </source>
</evidence>
<evidence type="ECO:0000256" key="3">
    <source>
        <dbReference type="ARBA" id="ARBA00022989"/>
    </source>
</evidence>
<dbReference type="InterPro" id="IPR003660">
    <property type="entry name" value="HAMP_dom"/>
</dbReference>
<keyword evidence="2 10" id="KW-0812">Transmembrane</keyword>
<evidence type="ECO:0000313" key="14">
    <source>
        <dbReference type="Proteomes" id="UP000198611"/>
    </source>
</evidence>
<dbReference type="OrthoDB" id="9177152at2"/>
<proteinExistence type="inferred from homology"/>
<evidence type="ECO:0000256" key="8">
    <source>
        <dbReference type="SAM" id="Coils"/>
    </source>
</evidence>
<keyword evidence="14" id="KW-1185">Reference proteome</keyword>
<keyword evidence="3 10" id="KW-1133">Transmembrane helix</keyword>
<dbReference type="SMART" id="SM00283">
    <property type="entry name" value="MA"/>
    <property type="match status" value="1"/>
</dbReference>
<feature type="domain" description="Methyl-accepting transducer" evidence="11">
    <location>
        <begin position="404"/>
        <end position="640"/>
    </location>
</feature>
<evidence type="ECO:0000256" key="9">
    <source>
        <dbReference type="SAM" id="MobiDB-lite"/>
    </source>
</evidence>
<organism evidence="13 14">
    <name type="scientific">Thiohalospira halophila DSM 15071</name>
    <dbReference type="NCBI Taxonomy" id="1123397"/>
    <lineage>
        <taxon>Bacteria</taxon>
        <taxon>Pseudomonadati</taxon>
        <taxon>Pseudomonadota</taxon>
        <taxon>Gammaproteobacteria</taxon>
        <taxon>Thiohalospirales</taxon>
        <taxon>Thiohalospiraceae</taxon>
        <taxon>Thiohalospira</taxon>
    </lineage>
</organism>
<feature type="region of interest" description="Disordered" evidence="9">
    <location>
        <begin position="405"/>
        <end position="436"/>
    </location>
</feature>
<evidence type="ECO:0000256" key="2">
    <source>
        <dbReference type="ARBA" id="ARBA00022692"/>
    </source>
</evidence>
<evidence type="ECO:0000256" key="10">
    <source>
        <dbReference type="SAM" id="Phobius"/>
    </source>
</evidence>
<dbReference type="STRING" id="1123397.SAMN05660831_01684"/>
<feature type="domain" description="HAMP" evidence="12">
    <location>
        <begin position="348"/>
        <end position="399"/>
    </location>
</feature>
<evidence type="ECO:0000256" key="1">
    <source>
        <dbReference type="ARBA" id="ARBA00004141"/>
    </source>
</evidence>
<dbReference type="FunFam" id="1.10.287.950:FF:000001">
    <property type="entry name" value="Methyl-accepting chemotaxis sensory transducer"/>
    <property type="match status" value="1"/>
</dbReference>
<evidence type="ECO:0000256" key="6">
    <source>
        <dbReference type="ARBA" id="ARBA00029447"/>
    </source>
</evidence>
<dbReference type="InterPro" id="IPR004089">
    <property type="entry name" value="MCPsignal_dom"/>
</dbReference>
<dbReference type="Pfam" id="PF00015">
    <property type="entry name" value="MCPsignal"/>
    <property type="match status" value="1"/>
</dbReference>
<accession>A0A1I1SQR7</accession>
<keyword evidence="4 10" id="KW-0472">Membrane</keyword>
<feature type="compositionally biased region" description="Low complexity" evidence="9">
    <location>
        <begin position="409"/>
        <end position="436"/>
    </location>
</feature>
<feature type="coiled-coil region" evidence="8">
    <location>
        <begin position="326"/>
        <end position="353"/>
    </location>
</feature>
<gene>
    <name evidence="13" type="ORF">SAMN05660831_01684</name>
</gene>
<keyword evidence="8" id="KW-0175">Coiled coil</keyword>
<dbReference type="PANTHER" id="PTHR32089:SF119">
    <property type="entry name" value="METHYL-ACCEPTING CHEMOTAXIS PROTEIN CTPL"/>
    <property type="match status" value="1"/>
</dbReference>
<feature type="transmembrane region" description="Helical" evidence="10">
    <location>
        <begin position="20"/>
        <end position="41"/>
    </location>
</feature>
<evidence type="ECO:0000259" key="12">
    <source>
        <dbReference type="PROSITE" id="PS50885"/>
    </source>
</evidence>
<dbReference type="AlphaFoldDB" id="A0A1I1SQR7"/>
<comment type="similarity">
    <text evidence="6">Belongs to the methyl-accepting chemotaxis (MCP) protein family.</text>
</comment>
<dbReference type="PROSITE" id="PS50885">
    <property type="entry name" value="HAMP"/>
    <property type="match status" value="1"/>
</dbReference>
<comment type="subcellular location">
    <subcellularLocation>
        <location evidence="1">Membrane</location>
        <topology evidence="1">Multi-pass membrane protein</topology>
    </subcellularLocation>
</comment>
<sequence>MKKWFSARPGRPSLSPVLVAYFVGMVLALTAMVGIYGYVAVRNQQEDTYLAHVADMRLSAERLRYLADRAVEGDAEALRQLATQRNRFREALARMQEGSDRVTRQMESAVAGVSQAWGPVREAASTLLDSRQAVLAARSRADELDGLLAGLIEDLGRVAEARVAAGGPVDQVRVVGSEIQRAQRLRQLAGPFVNGGEVDPGDAGELRQGSVRLLEGVEGLVEGDPGRGILPASDVVGTELLEGMLADARRVSSGAEALADRTSILRNAFVARARVDRAGAELGRALEGLQANLDALGEERRLLSAGGDAAGLVAVLLLLAAGWRLRKEGQARIAAARAEQQQSEEQNRRNQEAILRLLDEMGDLADGDLTVNATVTEDITGAIADSVNYTVDALRSLVRAINETTEQVSASAQESQSRSREMAAASSREAEEVSAASEEIQRLSDSFQEVTDNAEQVAEQARASVDLAGTGGDAVRSTIQAMDSGREQIQETSKRIKRLGESSQEIGDIVELINDIAEQTNILALNAAIQAAAAGEQGRGFAVVADEVQQLAERSADATRQIEGLVKTIQADTAEAVSSMERSTSEVLRGAGLAQEAGDALTHIEQVSHQLSGLVEGISQSVNSHTRIANGLATRMGSVQESALETSRGTDETAEAIGLLAERVQYLRRSVSGFKLPEQEGAH</sequence>
<dbReference type="GO" id="GO:0006935">
    <property type="term" value="P:chemotaxis"/>
    <property type="evidence" value="ECO:0007669"/>
    <property type="project" value="UniProtKB-ARBA"/>
</dbReference>
<evidence type="ECO:0000259" key="11">
    <source>
        <dbReference type="PROSITE" id="PS50111"/>
    </source>
</evidence>
<name>A0A1I1SQR7_9GAMM</name>
<dbReference type="RefSeq" id="WP_093428327.1">
    <property type="nucleotide sequence ID" value="NZ_FOMJ01000005.1"/>
</dbReference>
<dbReference type="Proteomes" id="UP000198611">
    <property type="component" value="Unassembled WGS sequence"/>
</dbReference>
<dbReference type="PANTHER" id="PTHR32089">
    <property type="entry name" value="METHYL-ACCEPTING CHEMOTAXIS PROTEIN MCPB"/>
    <property type="match status" value="1"/>
</dbReference>
<dbReference type="Gene3D" id="1.10.287.950">
    <property type="entry name" value="Methyl-accepting chemotaxis protein"/>
    <property type="match status" value="1"/>
</dbReference>
<dbReference type="PROSITE" id="PS50111">
    <property type="entry name" value="CHEMOTAXIS_TRANSDUC_2"/>
    <property type="match status" value="1"/>
</dbReference>
<evidence type="ECO:0000256" key="5">
    <source>
        <dbReference type="ARBA" id="ARBA00023224"/>
    </source>
</evidence>
<dbReference type="EMBL" id="FOMJ01000005">
    <property type="protein sequence ID" value="SFD45410.1"/>
    <property type="molecule type" value="Genomic_DNA"/>
</dbReference>